<evidence type="ECO:0000256" key="2">
    <source>
        <dbReference type="ARBA" id="ARBA00023002"/>
    </source>
</evidence>
<dbReference type="SUPFAM" id="SSF51735">
    <property type="entry name" value="NAD(P)-binding Rossmann-fold domains"/>
    <property type="match status" value="1"/>
</dbReference>
<dbReference type="PANTHER" id="PTHR43391:SF91">
    <property type="entry name" value="OS04G0390700 PROTEIN"/>
    <property type="match status" value="1"/>
</dbReference>
<reference evidence="4 5" key="2">
    <citation type="submission" date="2020-06" db="EMBL/GenBank/DDBJ databases">
        <title>Ramlibacter rhizophilus sp. nov., isolated from rhizosphere soil of national flower Mugunghwa from South Korea.</title>
        <authorList>
            <person name="Zheng-Fei Y."/>
            <person name="Huan T."/>
        </authorList>
    </citation>
    <scope>NUCLEOTIDE SEQUENCE [LARGE SCALE GENOMIC DNA]</scope>
    <source>
        <strain evidence="4 5">B156</strain>
    </source>
</reference>
<dbReference type="PRINTS" id="PR00081">
    <property type="entry name" value="GDHRDH"/>
</dbReference>
<evidence type="ECO:0000256" key="3">
    <source>
        <dbReference type="RuleBase" id="RU000363"/>
    </source>
</evidence>
<dbReference type="PANTHER" id="PTHR43391">
    <property type="entry name" value="RETINOL DEHYDROGENASE-RELATED"/>
    <property type="match status" value="1"/>
</dbReference>
<dbReference type="GO" id="GO:0005829">
    <property type="term" value="C:cytosol"/>
    <property type="evidence" value="ECO:0007669"/>
    <property type="project" value="TreeGrafter"/>
</dbReference>
<dbReference type="NCBIfam" id="NF006119">
    <property type="entry name" value="PRK08264.1-5"/>
    <property type="match status" value="1"/>
</dbReference>
<dbReference type="InterPro" id="IPR002347">
    <property type="entry name" value="SDR_fam"/>
</dbReference>
<evidence type="ECO:0000313" key="4">
    <source>
        <dbReference type="EMBL" id="NNU42024.1"/>
    </source>
</evidence>
<dbReference type="Pfam" id="PF00106">
    <property type="entry name" value="adh_short"/>
    <property type="match status" value="1"/>
</dbReference>
<proteinExistence type="inferred from homology"/>
<gene>
    <name evidence="4" type="ORF">HK415_00900</name>
</gene>
<dbReference type="AlphaFoldDB" id="A0A849K6I9"/>
<protein>
    <submittedName>
        <fullName evidence="4">SDR family oxidoreductase</fullName>
    </submittedName>
</protein>
<dbReference type="EMBL" id="JABFCS010000001">
    <property type="protein sequence ID" value="NNU42024.1"/>
    <property type="molecule type" value="Genomic_DNA"/>
</dbReference>
<dbReference type="InterPro" id="IPR036291">
    <property type="entry name" value="NAD(P)-bd_dom_sf"/>
</dbReference>
<organism evidence="4 5">
    <name type="scientific">Ramlibacter montanisoli</name>
    <dbReference type="NCBI Taxonomy" id="2732512"/>
    <lineage>
        <taxon>Bacteria</taxon>
        <taxon>Pseudomonadati</taxon>
        <taxon>Pseudomonadota</taxon>
        <taxon>Betaproteobacteria</taxon>
        <taxon>Burkholderiales</taxon>
        <taxon>Comamonadaceae</taxon>
        <taxon>Ramlibacter</taxon>
    </lineage>
</organism>
<dbReference type="Proteomes" id="UP000552954">
    <property type="component" value="Unassembled WGS sequence"/>
</dbReference>
<keyword evidence="2" id="KW-0560">Oxidoreductase</keyword>
<dbReference type="PRINTS" id="PR00080">
    <property type="entry name" value="SDRFAMILY"/>
</dbReference>
<comment type="similarity">
    <text evidence="1 3">Belongs to the short-chain dehydrogenases/reductases (SDR) family.</text>
</comment>
<name>A0A849K6I9_9BURK</name>
<reference evidence="4 5" key="1">
    <citation type="submission" date="2020-05" db="EMBL/GenBank/DDBJ databases">
        <authorList>
            <person name="Khan S.A."/>
            <person name="Jeon C.O."/>
            <person name="Chun B.H."/>
        </authorList>
    </citation>
    <scope>NUCLEOTIDE SEQUENCE [LARGE SCALE GENOMIC DNA]</scope>
    <source>
        <strain evidence="4 5">B156</strain>
    </source>
</reference>
<dbReference type="Gene3D" id="3.40.50.720">
    <property type="entry name" value="NAD(P)-binding Rossmann-like Domain"/>
    <property type="match status" value="1"/>
</dbReference>
<evidence type="ECO:0000313" key="5">
    <source>
        <dbReference type="Proteomes" id="UP000552954"/>
    </source>
</evidence>
<keyword evidence="5" id="KW-1185">Reference proteome</keyword>
<evidence type="ECO:0000256" key="1">
    <source>
        <dbReference type="ARBA" id="ARBA00006484"/>
    </source>
</evidence>
<accession>A0A849K6I9</accession>
<comment type="caution">
    <text evidence="4">The sequence shown here is derived from an EMBL/GenBank/DDBJ whole genome shotgun (WGS) entry which is preliminary data.</text>
</comment>
<dbReference type="GO" id="GO:0016491">
    <property type="term" value="F:oxidoreductase activity"/>
    <property type="evidence" value="ECO:0007669"/>
    <property type="project" value="UniProtKB-KW"/>
</dbReference>
<dbReference type="RefSeq" id="WP_171556431.1">
    <property type="nucleotide sequence ID" value="NZ_JABFCS010000001.1"/>
</dbReference>
<sequence>MRIDGAVAFVSGANRGLGLALARELLARGARKVYAGVRSPESAGDPVPGLVPVRLDVTDPASVAAAAAQCGDVNLLVNNAGIARVLEGTLDPAWIRTAREILETNFYGIVLATQAFAPVVEANGGGAILNVLSEVTWHSPPPVSAYAASKSAAWSFTNASRTDLRPRGIQVLALHVGFMDTDMTRGYEMKKSSPREVAARALDALERGKEEVIADEQTQSIKAALGSEGAQYLAAQAAQP</sequence>